<name>A0A8T9BJH2_9HELO</name>
<keyword evidence="3" id="KW-1133">Transmembrane helix</keyword>
<dbReference type="GO" id="GO:0003723">
    <property type="term" value="F:RNA binding"/>
    <property type="evidence" value="ECO:0007669"/>
    <property type="project" value="UniProtKB-UniRule"/>
</dbReference>
<keyword evidence="3" id="KW-0812">Transmembrane</keyword>
<dbReference type="PROSITE" id="PS50102">
    <property type="entry name" value="RRM"/>
    <property type="match status" value="2"/>
</dbReference>
<feature type="region of interest" description="Disordered" evidence="2">
    <location>
        <begin position="661"/>
        <end position="710"/>
    </location>
</feature>
<sequence length="710" mass="78092">MSCTDRSFSAASDAGDDSQSLVSGISSASPVEDQPQFQGHITEFTTAIGLSGMSGPFFIFPLPTPNSFKAPFQISNLSRLQTALSHFYFTSIQFTSLHFTLQPLIQYIIIIVLTIYVGGVPIANLANLTISDEQAVDVKSEASGAYSIDTTKDNDSKGFSPSKEAYRPPFIIKGSQAESDDIFRSSPHRPGSNQSNQRTPTGPKAGRGRMNGNWRSPSISDGSDGISSPSHEKVQRDATKRNGIRTPGQSPHNHAGYEVITDNDAQARFPPSCCVFVANLLQSENEEALQAAVTKVFSEYGVVFVKIRRDSKQMPFAFCQYTSLLHAERAIREGRGRLINGRPCRTEKAKAHRELSSIFSPQVTITDILRGLFFVERKYGPIVTPEEVRKMMFRYGTITSCYTASNVERAALNLNEGVIIEFEMYDEGQDAFNAFRANDIFKMQPINGMVTPPRSDPANRAYLDRYHADRSSIFVGTLPSSVTEDQLRELFESFGPIVEVLIKITPSRYDPDESICFAFIEFRSWDSVTRILESKHNFTINGKPIRVSQKGVIPARRSRVHDDSPARLRAEPPVSPMEVSPMAPQSPSQYGFYGSSPMSYPSATALYTDGNGQYYYAPSPYTSPSYYSPSYAAASPAQQAYWPQAQPYYWGGYPAPSYGSYTPASHPQQVSSPPSSYPASYSPSASATGQADRSATPTPAGHPESALESQ</sequence>
<dbReference type="InterPro" id="IPR012677">
    <property type="entry name" value="Nucleotide-bd_a/b_plait_sf"/>
</dbReference>
<evidence type="ECO:0000256" key="3">
    <source>
        <dbReference type="SAM" id="Phobius"/>
    </source>
</evidence>
<feature type="compositionally biased region" description="Polar residues" evidence="2">
    <location>
        <begin position="688"/>
        <end position="697"/>
    </location>
</feature>
<dbReference type="PANTHER" id="PTHR15241:SF386">
    <property type="entry name" value="RNA-BINDING REGION RNP-1 DOMAIN-CONTAINING PROTEIN-RELATED"/>
    <property type="match status" value="1"/>
</dbReference>
<evidence type="ECO:0000259" key="4">
    <source>
        <dbReference type="PROSITE" id="PS50102"/>
    </source>
</evidence>
<feature type="domain" description="RRM" evidence="4">
    <location>
        <begin position="273"/>
        <end position="351"/>
    </location>
</feature>
<feature type="compositionally biased region" description="Basic and acidic residues" evidence="2">
    <location>
        <begin position="230"/>
        <end position="240"/>
    </location>
</feature>
<dbReference type="OrthoDB" id="410044at2759"/>
<feature type="transmembrane region" description="Helical" evidence="3">
    <location>
        <begin position="104"/>
        <end position="123"/>
    </location>
</feature>
<dbReference type="CDD" id="cd00590">
    <property type="entry name" value="RRM_SF"/>
    <property type="match status" value="1"/>
</dbReference>
<feature type="region of interest" description="Disordered" evidence="2">
    <location>
        <begin position="551"/>
        <end position="583"/>
    </location>
</feature>
<protein>
    <submittedName>
        <fullName evidence="5">Multicopy suppressor of sporulation protein msa1</fullName>
    </submittedName>
</protein>
<evidence type="ECO:0000313" key="5">
    <source>
        <dbReference type="EMBL" id="TVY19531.1"/>
    </source>
</evidence>
<feature type="region of interest" description="Disordered" evidence="2">
    <location>
        <begin position="147"/>
        <end position="166"/>
    </location>
</feature>
<accession>A0A8T9BJH2</accession>
<evidence type="ECO:0000256" key="1">
    <source>
        <dbReference type="PROSITE-ProRule" id="PRU00176"/>
    </source>
</evidence>
<feature type="region of interest" description="Disordered" evidence="2">
    <location>
        <begin position="181"/>
        <end position="255"/>
    </location>
</feature>
<feature type="compositionally biased region" description="Polar residues" evidence="2">
    <location>
        <begin position="21"/>
        <end position="34"/>
    </location>
</feature>
<feature type="compositionally biased region" description="Basic and acidic residues" evidence="2">
    <location>
        <begin position="560"/>
        <end position="570"/>
    </location>
</feature>
<dbReference type="InterPro" id="IPR000504">
    <property type="entry name" value="RRM_dom"/>
</dbReference>
<feature type="compositionally biased region" description="Polar residues" evidence="2">
    <location>
        <begin position="191"/>
        <end position="200"/>
    </location>
</feature>
<dbReference type="Pfam" id="PF00076">
    <property type="entry name" value="RRM_1"/>
    <property type="match status" value="2"/>
</dbReference>
<dbReference type="Gene3D" id="3.30.70.330">
    <property type="match status" value="2"/>
</dbReference>
<reference evidence="5 6" key="1">
    <citation type="submission" date="2018-05" db="EMBL/GenBank/DDBJ databases">
        <title>Whole genome sequencing for identification of molecular markers to develop diagnostic detection tools for the regulated plant pathogen Lachnellula willkommii.</title>
        <authorList>
            <person name="Giroux E."/>
            <person name="Bilodeau G."/>
        </authorList>
    </citation>
    <scope>NUCLEOTIDE SEQUENCE [LARGE SCALE GENOMIC DNA]</scope>
    <source>
        <strain evidence="5 6">CBS 203.66</strain>
    </source>
</reference>
<dbReference type="SUPFAM" id="SSF54928">
    <property type="entry name" value="RNA-binding domain, RBD"/>
    <property type="match status" value="2"/>
</dbReference>
<keyword evidence="1" id="KW-0694">RNA-binding</keyword>
<feature type="compositionally biased region" description="Low complexity" evidence="2">
    <location>
        <begin position="663"/>
        <end position="687"/>
    </location>
</feature>
<organism evidence="5 6">
    <name type="scientific">Lachnellula arida</name>
    <dbReference type="NCBI Taxonomy" id="1316785"/>
    <lineage>
        <taxon>Eukaryota</taxon>
        <taxon>Fungi</taxon>
        <taxon>Dikarya</taxon>
        <taxon>Ascomycota</taxon>
        <taxon>Pezizomycotina</taxon>
        <taxon>Leotiomycetes</taxon>
        <taxon>Helotiales</taxon>
        <taxon>Lachnaceae</taxon>
        <taxon>Lachnellula</taxon>
    </lineage>
</organism>
<keyword evidence="6" id="KW-1185">Reference proteome</keyword>
<dbReference type="AlphaFoldDB" id="A0A8T9BJH2"/>
<dbReference type="SMART" id="SM00360">
    <property type="entry name" value="RRM"/>
    <property type="match status" value="2"/>
</dbReference>
<feature type="region of interest" description="Disordered" evidence="2">
    <location>
        <begin position="1"/>
        <end position="34"/>
    </location>
</feature>
<feature type="compositionally biased region" description="Low complexity" evidence="2">
    <location>
        <begin position="216"/>
        <end position="229"/>
    </location>
</feature>
<dbReference type="PANTHER" id="PTHR15241">
    <property type="entry name" value="TRANSFORMER-2-RELATED"/>
    <property type="match status" value="1"/>
</dbReference>
<evidence type="ECO:0000313" key="6">
    <source>
        <dbReference type="Proteomes" id="UP000469559"/>
    </source>
</evidence>
<comment type="caution">
    <text evidence="5">The sequence shown here is derived from an EMBL/GenBank/DDBJ whole genome shotgun (WGS) entry which is preliminary data.</text>
</comment>
<dbReference type="EMBL" id="QGMF01000101">
    <property type="protein sequence ID" value="TVY19531.1"/>
    <property type="molecule type" value="Genomic_DNA"/>
</dbReference>
<dbReference type="FunFam" id="3.30.70.330:FF:000736">
    <property type="entry name" value="Polyadenylate-binding protein, putative"/>
    <property type="match status" value="1"/>
</dbReference>
<dbReference type="InterPro" id="IPR035979">
    <property type="entry name" value="RBD_domain_sf"/>
</dbReference>
<keyword evidence="3" id="KW-0472">Membrane</keyword>
<feature type="domain" description="RRM" evidence="4">
    <location>
        <begin position="471"/>
        <end position="552"/>
    </location>
</feature>
<proteinExistence type="predicted"/>
<gene>
    <name evidence="5" type="primary">msa1</name>
    <name evidence="5" type="ORF">LARI1_G002786</name>
</gene>
<dbReference type="Proteomes" id="UP000469559">
    <property type="component" value="Unassembled WGS sequence"/>
</dbReference>
<evidence type="ECO:0000256" key="2">
    <source>
        <dbReference type="SAM" id="MobiDB-lite"/>
    </source>
</evidence>
<feature type="compositionally biased region" description="Low complexity" evidence="2">
    <location>
        <begin position="7"/>
        <end position="20"/>
    </location>
</feature>